<keyword evidence="3 5" id="KW-1133">Transmembrane helix</keyword>
<evidence type="ECO:0000256" key="2">
    <source>
        <dbReference type="ARBA" id="ARBA00022692"/>
    </source>
</evidence>
<feature type="transmembrane region" description="Helical" evidence="5">
    <location>
        <begin position="479"/>
        <end position="501"/>
    </location>
</feature>
<dbReference type="GO" id="GO:0015149">
    <property type="term" value="F:hexose transmembrane transporter activity"/>
    <property type="evidence" value="ECO:0007669"/>
    <property type="project" value="TreeGrafter"/>
</dbReference>
<protein>
    <recommendedName>
        <fullName evidence="6">Major facilitator superfamily (MFS) profile domain-containing protein</fullName>
    </recommendedName>
</protein>
<sequence>NMCIQEKQNLITGEIKNEKNNIIYYFTNSLKQNKIFTRIKNTQSRKNITFNSNIYTLKVYFRLYAVVLSIGVSSMFMCSLDSVADNILPSALPYLKKILKSKNNSYVYWEQIVSARIYGLAVGCILTILISNRFSRKWPMFWATVMCLIGAVMSAFIKHGYLGLQIAVLGRFLNGIGSGLSQVIGSVMIAEIPSKQHRGTLLATLTVWSCIGELFGMTISLKTFLGTSTLWQYSLFLPALILIPALVCIYFAPDSPRYLYEIGDIDGCEESLKFYQHHLDIPKSFNEIKNEINGIKFYEKKSKYDSDEDKSSDSSNLEMNKLNKVLSLNFYQVLKSKLNSVIFLKPLIIGTFVQTFVHLNDWMWIYYSTNVFQNVGLSSKAAMKASVYMSIPQAIVSIGLLFFFENFKRKKLLIVPTTASILLSFLASIGLIMKNGIFSRQNMWFWMPLIASFDLIAAAIASESAYTIVPEIFCQNDRVLGTAIVGIIQNLFGGFISSYLLTILNNYGVQYVLLPFCIINKKLIIPNFNKFNRFLQFFNIKKGNVKFIFIIIFQLIVYIFVLHYFFIHIKNFI</sequence>
<evidence type="ECO:0000313" key="7">
    <source>
        <dbReference type="Proteomes" id="UP000035681"/>
    </source>
</evidence>
<feature type="transmembrane region" description="Helical" evidence="5">
    <location>
        <begin position="63"/>
        <end position="88"/>
    </location>
</feature>
<evidence type="ECO:0000256" key="3">
    <source>
        <dbReference type="ARBA" id="ARBA00022989"/>
    </source>
</evidence>
<evidence type="ECO:0000259" key="6">
    <source>
        <dbReference type="PROSITE" id="PS50850"/>
    </source>
</evidence>
<feature type="transmembrane region" description="Helical" evidence="5">
    <location>
        <begin position="445"/>
        <end position="467"/>
    </location>
</feature>
<feature type="transmembrane region" description="Helical" evidence="5">
    <location>
        <begin position="342"/>
        <end position="365"/>
    </location>
</feature>
<keyword evidence="2 5" id="KW-0812">Transmembrane</keyword>
<feature type="transmembrane region" description="Helical" evidence="5">
    <location>
        <begin position="233"/>
        <end position="252"/>
    </location>
</feature>
<accession>A0AAF5DR79</accession>
<evidence type="ECO:0000256" key="5">
    <source>
        <dbReference type="SAM" id="Phobius"/>
    </source>
</evidence>
<dbReference type="Proteomes" id="UP000035681">
    <property type="component" value="Unplaced"/>
</dbReference>
<reference evidence="8" key="1">
    <citation type="submission" date="2024-02" db="UniProtKB">
        <authorList>
            <consortium name="WormBaseParasite"/>
        </authorList>
    </citation>
    <scope>IDENTIFICATION</scope>
</reference>
<dbReference type="Pfam" id="PF00083">
    <property type="entry name" value="Sugar_tr"/>
    <property type="match status" value="1"/>
</dbReference>
<dbReference type="InterPro" id="IPR036259">
    <property type="entry name" value="MFS_trans_sf"/>
</dbReference>
<feature type="transmembrane region" description="Helical" evidence="5">
    <location>
        <begin position="385"/>
        <end position="405"/>
    </location>
</feature>
<feature type="transmembrane region" description="Helical" evidence="5">
    <location>
        <begin position="141"/>
        <end position="162"/>
    </location>
</feature>
<feature type="domain" description="Major facilitator superfamily (MFS) profile" evidence="6">
    <location>
        <begin position="67"/>
        <end position="571"/>
    </location>
</feature>
<dbReference type="SUPFAM" id="SSF103473">
    <property type="entry name" value="MFS general substrate transporter"/>
    <property type="match status" value="1"/>
</dbReference>
<feature type="transmembrane region" description="Helical" evidence="5">
    <location>
        <begin position="545"/>
        <end position="567"/>
    </location>
</feature>
<dbReference type="PANTHER" id="PTHR23503">
    <property type="entry name" value="SOLUTE CARRIER FAMILY 2"/>
    <property type="match status" value="1"/>
</dbReference>
<keyword evidence="4 5" id="KW-0472">Membrane</keyword>
<organism evidence="7 8">
    <name type="scientific">Strongyloides stercoralis</name>
    <name type="common">Threadworm</name>
    <dbReference type="NCBI Taxonomy" id="6248"/>
    <lineage>
        <taxon>Eukaryota</taxon>
        <taxon>Metazoa</taxon>
        <taxon>Ecdysozoa</taxon>
        <taxon>Nematoda</taxon>
        <taxon>Chromadorea</taxon>
        <taxon>Rhabditida</taxon>
        <taxon>Tylenchina</taxon>
        <taxon>Panagrolaimomorpha</taxon>
        <taxon>Strongyloidoidea</taxon>
        <taxon>Strongyloididae</taxon>
        <taxon>Strongyloides</taxon>
    </lineage>
</organism>
<dbReference type="GO" id="GO:0016020">
    <property type="term" value="C:membrane"/>
    <property type="evidence" value="ECO:0007669"/>
    <property type="project" value="UniProtKB-SubCell"/>
</dbReference>
<feature type="transmembrane region" description="Helical" evidence="5">
    <location>
        <begin position="412"/>
        <end position="433"/>
    </location>
</feature>
<name>A0AAF5DR79_STRER</name>
<feature type="transmembrane region" description="Helical" evidence="5">
    <location>
        <begin position="168"/>
        <end position="189"/>
    </location>
</feature>
<dbReference type="PANTHER" id="PTHR23503:SF115">
    <property type="entry name" value="MAJOR FACILITATOR SUPERFAMILY (MFS) PROFILE DOMAIN-CONTAINING PROTEIN"/>
    <property type="match status" value="1"/>
</dbReference>
<dbReference type="InterPro" id="IPR005828">
    <property type="entry name" value="MFS_sugar_transport-like"/>
</dbReference>
<feature type="transmembrane region" description="Helical" evidence="5">
    <location>
        <begin position="201"/>
        <end position="221"/>
    </location>
</feature>
<dbReference type="InterPro" id="IPR020846">
    <property type="entry name" value="MFS_dom"/>
</dbReference>
<dbReference type="InterPro" id="IPR045263">
    <property type="entry name" value="GLUT"/>
</dbReference>
<proteinExistence type="predicted"/>
<evidence type="ECO:0000256" key="4">
    <source>
        <dbReference type="ARBA" id="ARBA00023136"/>
    </source>
</evidence>
<dbReference type="WBParaSite" id="TCONS_00015715.p1">
    <property type="protein sequence ID" value="TCONS_00015715.p1"/>
    <property type="gene ID" value="XLOC_010459"/>
</dbReference>
<keyword evidence="7" id="KW-1185">Reference proteome</keyword>
<evidence type="ECO:0000313" key="8">
    <source>
        <dbReference type="WBParaSite" id="TCONS_00015715.p1"/>
    </source>
</evidence>
<dbReference type="AlphaFoldDB" id="A0AAF5DR79"/>
<evidence type="ECO:0000256" key="1">
    <source>
        <dbReference type="ARBA" id="ARBA00004141"/>
    </source>
</evidence>
<dbReference type="Gene3D" id="1.20.1250.20">
    <property type="entry name" value="MFS general substrate transporter like domains"/>
    <property type="match status" value="1"/>
</dbReference>
<feature type="transmembrane region" description="Helical" evidence="5">
    <location>
        <begin position="108"/>
        <end position="129"/>
    </location>
</feature>
<comment type="subcellular location">
    <subcellularLocation>
        <location evidence="1">Membrane</location>
        <topology evidence="1">Multi-pass membrane protein</topology>
    </subcellularLocation>
</comment>
<dbReference type="PROSITE" id="PS50850">
    <property type="entry name" value="MFS"/>
    <property type="match status" value="1"/>
</dbReference>